<dbReference type="EMBL" id="VSSQ01010447">
    <property type="protein sequence ID" value="MPM44366.1"/>
    <property type="molecule type" value="Genomic_DNA"/>
</dbReference>
<organism evidence="2">
    <name type="scientific">bioreactor metagenome</name>
    <dbReference type="NCBI Taxonomy" id="1076179"/>
    <lineage>
        <taxon>unclassified sequences</taxon>
        <taxon>metagenomes</taxon>
        <taxon>ecological metagenomes</taxon>
    </lineage>
</organism>
<evidence type="ECO:0000256" key="1">
    <source>
        <dbReference type="SAM" id="Coils"/>
    </source>
</evidence>
<gene>
    <name evidence="2" type="ORF">SDC9_91044</name>
</gene>
<accession>A0A644ZUG2</accession>
<proteinExistence type="predicted"/>
<sequence>MFSMGTLHVDIQQKQKEIEQHQGDLFSLYADLGRSVALIEQIASIGFATGTYEALCKQMALYEEAKHEHDQLTLYIQQIEDRSRAIKEIEADIRCLHKPYKQLCAQIGAIAYEAYGSQILADHLLQVLNPFFEDHHKRTRILEERMEKSRSSLLGKLIQMQLEHSRKSLLPILAKAGSTLVELGLDADLPLSRSSHLTDDLASVKRRKEELKSELELHQSAMAKLQSEELSSPKARLEQRLQAMKAAQKACDKAAMAYGKELYDTLPEDINAETIGHKAILLMDQITLHQSRVRMLQKDILDLQNMIKVQELEAQIELEKQKIALLHLQIETLNRQISQVNNSIETKKEQVLTLLPKQDVRTDG</sequence>
<feature type="coiled-coil region" evidence="1">
    <location>
        <begin position="194"/>
        <end position="228"/>
    </location>
</feature>
<reference evidence="2" key="1">
    <citation type="submission" date="2019-08" db="EMBL/GenBank/DDBJ databases">
        <authorList>
            <person name="Kucharzyk K."/>
            <person name="Murdoch R.W."/>
            <person name="Higgins S."/>
            <person name="Loffler F."/>
        </authorList>
    </citation>
    <scope>NUCLEOTIDE SEQUENCE</scope>
</reference>
<protein>
    <submittedName>
        <fullName evidence="2">Uncharacterized protein</fullName>
    </submittedName>
</protein>
<feature type="coiled-coil region" evidence="1">
    <location>
        <begin position="293"/>
        <end position="350"/>
    </location>
</feature>
<evidence type="ECO:0000313" key="2">
    <source>
        <dbReference type="EMBL" id="MPM44366.1"/>
    </source>
</evidence>
<comment type="caution">
    <text evidence="2">The sequence shown here is derived from an EMBL/GenBank/DDBJ whole genome shotgun (WGS) entry which is preliminary data.</text>
</comment>
<dbReference type="AlphaFoldDB" id="A0A644ZUG2"/>
<name>A0A644ZUG2_9ZZZZ</name>
<keyword evidence="1" id="KW-0175">Coiled coil</keyword>